<dbReference type="Proteomes" id="UP000273898">
    <property type="component" value="Unassembled WGS sequence"/>
</dbReference>
<evidence type="ECO:0000313" key="5">
    <source>
        <dbReference type="Proteomes" id="UP000297429"/>
    </source>
</evidence>
<dbReference type="EMBL" id="SOPX01000004">
    <property type="protein sequence ID" value="TFB29338.1"/>
    <property type="molecule type" value="Genomic_DNA"/>
</dbReference>
<dbReference type="OrthoDB" id="661986at2"/>
<sequence>MSDYLEHNKQTKVSNWKKFVRKNLLLHLIPNTILNTIVPYFAFKAQNSVHLFSGEQNLARFLLPMSLLLPFMITLDILKKIKLLQNSGAINYKVDEKISGYPFILKKAGLNGLYSIAIVFSIMLILHFSFPKNHDFGITTSAVCAGLLAGLYSITFFYLAIRRFKNDAVTYFPFESTCHSERSEGSTQS</sequence>
<accession>A0A497XZ85</accession>
<keyword evidence="1" id="KW-0472">Membrane</keyword>
<gene>
    <name evidence="2" type="ORF">BCL90_4468</name>
    <name evidence="3" type="ORF">E3V97_20045</name>
</gene>
<dbReference type="EMBL" id="RCCK01000014">
    <property type="protein sequence ID" value="RLJ72825.1"/>
    <property type="molecule type" value="Genomic_DNA"/>
</dbReference>
<keyword evidence="5" id="KW-1185">Reference proteome</keyword>
<evidence type="ECO:0000313" key="4">
    <source>
        <dbReference type="Proteomes" id="UP000273898"/>
    </source>
</evidence>
<dbReference type="AlphaFoldDB" id="A0A497XZ85"/>
<name>A0A497XZ85_9SPHI</name>
<feature type="transmembrane region" description="Helical" evidence="1">
    <location>
        <begin position="136"/>
        <end position="161"/>
    </location>
</feature>
<reference evidence="3 5" key="2">
    <citation type="submission" date="2019-03" db="EMBL/GenBank/DDBJ databases">
        <authorList>
            <person name="He R.-H."/>
        </authorList>
    </citation>
    <scope>NUCLEOTIDE SEQUENCE [LARGE SCALE GENOMIC DNA]</scope>
    <source>
        <strain evidence="3 5">DSM 19624</strain>
    </source>
</reference>
<dbReference type="Proteomes" id="UP000297429">
    <property type="component" value="Unassembled WGS sequence"/>
</dbReference>
<organism evidence="2 4">
    <name type="scientific">Pedobacter alluvionis</name>
    <dbReference type="NCBI Taxonomy" id="475253"/>
    <lineage>
        <taxon>Bacteria</taxon>
        <taxon>Pseudomonadati</taxon>
        <taxon>Bacteroidota</taxon>
        <taxon>Sphingobacteriia</taxon>
        <taxon>Sphingobacteriales</taxon>
        <taxon>Sphingobacteriaceae</taxon>
        <taxon>Pedobacter</taxon>
    </lineage>
</organism>
<reference evidence="2 4" key="1">
    <citation type="submission" date="2018-10" db="EMBL/GenBank/DDBJ databases">
        <title>Genomic Encyclopedia of Archaeal and Bacterial Type Strains, Phase II (KMG-II): from individual species to whole genera.</title>
        <authorList>
            <person name="Goeker M."/>
        </authorList>
    </citation>
    <scope>NUCLEOTIDE SEQUENCE [LARGE SCALE GENOMIC DNA]</scope>
    <source>
        <strain evidence="2 4">DSM 19624</strain>
    </source>
</reference>
<evidence type="ECO:0000256" key="1">
    <source>
        <dbReference type="SAM" id="Phobius"/>
    </source>
</evidence>
<feature type="transmembrane region" description="Helical" evidence="1">
    <location>
        <begin position="112"/>
        <end position="130"/>
    </location>
</feature>
<proteinExistence type="predicted"/>
<keyword evidence="1" id="KW-1133">Transmembrane helix</keyword>
<keyword evidence="1" id="KW-0812">Transmembrane</keyword>
<feature type="transmembrane region" description="Helical" evidence="1">
    <location>
        <begin position="58"/>
        <end position="78"/>
    </location>
</feature>
<feature type="transmembrane region" description="Helical" evidence="1">
    <location>
        <begin position="24"/>
        <end position="43"/>
    </location>
</feature>
<protein>
    <submittedName>
        <fullName evidence="2">Uncharacterized protein</fullName>
    </submittedName>
</protein>
<evidence type="ECO:0000313" key="2">
    <source>
        <dbReference type="EMBL" id="RLJ72825.1"/>
    </source>
</evidence>
<dbReference type="RefSeq" id="WP_121287012.1">
    <property type="nucleotide sequence ID" value="NZ_RCCK01000014.1"/>
</dbReference>
<comment type="caution">
    <text evidence="2">The sequence shown here is derived from an EMBL/GenBank/DDBJ whole genome shotgun (WGS) entry which is preliminary data.</text>
</comment>
<evidence type="ECO:0000313" key="3">
    <source>
        <dbReference type="EMBL" id="TFB29338.1"/>
    </source>
</evidence>